<evidence type="ECO:0000313" key="2">
    <source>
        <dbReference type="Proteomes" id="UP000239863"/>
    </source>
</evidence>
<proteinExistence type="predicted"/>
<dbReference type="Proteomes" id="UP000239863">
    <property type="component" value="Unassembled WGS sequence"/>
</dbReference>
<reference evidence="1 2" key="1">
    <citation type="submission" date="2018-02" db="EMBL/GenBank/DDBJ databases">
        <title>Genomic Encyclopedia of Archaeal and Bacterial Type Strains, Phase II (KMG-II): from individual species to whole genera.</title>
        <authorList>
            <person name="Goeker M."/>
        </authorList>
    </citation>
    <scope>NUCLEOTIDE SEQUENCE [LARGE SCALE GENOMIC DNA]</scope>
    <source>
        <strain evidence="1 2">DSM 15099</strain>
    </source>
</reference>
<name>A0A2S6FU68_9CLOT</name>
<protein>
    <submittedName>
        <fullName evidence="1">Uncharacterized protein</fullName>
    </submittedName>
</protein>
<gene>
    <name evidence="1" type="ORF">BD821_1286</name>
</gene>
<dbReference type="AlphaFoldDB" id="A0A2S6FU68"/>
<sequence length="116" mass="13041">MDINSLFDTGHKMELFTNACFQTLEYYIDTNLKVTEEKVSNSGKVDVLEIDIYAKVFDKASVNTTLIECKRGCTFNDLFLFVGVSNLINANNNIMVALSKQLEDIKSQANKLGVYV</sequence>
<dbReference type="EMBL" id="PTIS01000028">
    <property type="protein sequence ID" value="PPK43648.1"/>
    <property type="molecule type" value="Genomic_DNA"/>
</dbReference>
<evidence type="ECO:0000313" key="1">
    <source>
        <dbReference type="EMBL" id="PPK43648.1"/>
    </source>
</evidence>
<dbReference type="OrthoDB" id="9994514at2"/>
<accession>A0A2S6FU68</accession>
<dbReference type="RefSeq" id="WP_104410833.1">
    <property type="nucleotide sequence ID" value="NZ_PTIS01000028.1"/>
</dbReference>
<organism evidence="1 2">
    <name type="scientific">Clostridium algidicarnis DSM 15099</name>
    <dbReference type="NCBI Taxonomy" id="1121295"/>
    <lineage>
        <taxon>Bacteria</taxon>
        <taxon>Bacillati</taxon>
        <taxon>Bacillota</taxon>
        <taxon>Clostridia</taxon>
        <taxon>Eubacteriales</taxon>
        <taxon>Clostridiaceae</taxon>
        <taxon>Clostridium</taxon>
    </lineage>
</organism>
<comment type="caution">
    <text evidence="1">The sequence shown here is derived from an EMBL/GenBank/DDBJ whole genome shotgun (WGS) entry which is preliminary data.</text>
</comment>